<dbReference type="Gene3D" id="3.80.10.10">
    <property type="entry name" value="Ribonuclease Inhibitor"/>
    <property type="match status" value="2"/>
</dbReference>
<evidence type="ECO:0000259" key="8">
    <source>
        <dbReference type="Pfam" id="PF00931"/>
    </source>
</evidence>
<keyword evidence="4" id="KW-0547">Nucleotide-binding</keyword>
<dbReference type="InterPro" id="IPR055414">
    <property type="entry name" value="LRR_R13L4/SHOC2-like"/>
</dbReference>
<dbReference type="Gene3D" id="1.10.10.10">
    <property type="entry name" value="Winged helix-like DNA-binding domain superfamily/Winged helix DNA-binding domain"/>
    <property type="match status" value="1"/>
</dbReference>
<dbReference type="InterPro" id="IPR036388">
    <property type="entry name" value="WH-like_DNA-bd_sf"/>
</dbReference>
<evidence type="ECO:0000256" key="6">
    <source>
        <dbReference type="ARBA" id="ARBA00022840"/>
    </source>
</evidence>
<dbReference type="PRINTS" id="PR00364">
    <property type="entry name" value="DISEASERSIST"/>
</dbReference>
<keyword evidence="7" id="KW-0175">Coiled coil</keyword>
<evidence type="ECO:0000256" key="3">
    <source>
        <dbReference type="ARBA" id="ARBA00022737"/>
    </source>
</evidence>
<dbReference type="Pfam" id="PF23559">
    <property type="entry name" value="WHD_DRP"/>
    <property type="match status" value="1"/>
</dbReference>
<keyword evidence="3" id="KW-0677">Repeat</keyword>
<keyword evidence="13" id="KW-1185">Reference proteome</keyword>
<dbReference type="PANTHER" id="PTHR36766">
    <property type="entry name" value="PLANT BROAD-SPECTRUM MILDEW RESISTANCE PROTEIN RPW8"/>
    <property type="match status" value="1"/>
</dbReference>
<evidence type="ECO:0000259" key="10">
    <source>
        <dbReference type="Pfam" id="PF23559"/>
    </source>
</evidence>
<feature type="domain" description="NB-ARC" evidence="8">
    <location>
        <begin position="179"/>
        <end position="250"/>
    </location>
</feature>
<keyword evidence="5" id="KW-0611">Plant defense</keyword>
<dbReference type="Pfam" id="PF00931">
    <property type="entry name" value="NB-ARC"/>
    <property type="match status" value="2"/>
</dbReference>
<keyword evidence="6" id="KW-0067">ATP-binding</keyword>
<dbReference type="GO" id="GO:0009626">
    <property type="term" value="P:plant-type hypersensitive response"/>
    <property type="evidence" value="ECO:0007669"/>
    <property type="project" value="UniProtKB-ARBA"/>
</dbReference>
<dbReference type="GO" id="GO:0002758">
    <property type="term" value="P:innate immune response-activating signaling pathway"/>
    <property type="evidence" value="ECO:0007669"/>
    <property type="project" value="UniProtKB-ARBA"/>
</dbReference>
<dbReference type="EMBL" id="CM029052">
    <property type="protein sequence ID" value="KAG2559264.1"/>
    <property type="molecule type" value="Genomic_DNA"/>
</dbReference>
<dbReference type="Gene3D" id="3.40.50.300">
    <property type="entry name" value="P-loop containing nucleotide triphosphate hydrolases"/>
    <property type="match status" value="1"/>
</dbReference>
<evidence type="ECO:0000256" key="2">
    <source>
        <dbReference type="ARBA" id="ARBA00022614"/>
    </source>
</evidence>
<feature type="domain" description="Disease resistance protein winged helix" evidence="10">
    <location>
        <begin position="405"/>
        <end position="474"/>
    </location>
</feature>
<dbReference type="GO" id="GO:0042742">
    <property type="term" value="P:defense response to bacterium"/>
    <property type="evidence" value="ECO:0007669"/>
    <property type="project" value="UniProtKB-ARBA"/>
</dbReference>
<dbReference type="Proteomes" id="UP000823388">
    <property type="component" value="Chromosome 8N"/>
</dbReference>
<dbReference type="SUPFAM" id="SSF52540">
    <property type="entry name" value="P-loop containing nucleoside triphosphate hydrolases"/>
    <property type="match status" value="1"/>
</dbReference>
<evidence type="ECO:0000313" key="12">
    <source>
        <dbReference type="EMBL" id="KAG2559264.1"/>
    </source>
</evidence>
<evidence type="ECO:0000313" key="13">
    <source>
        <dbReference type="Proteomes" id="UP000823388"/>
    </source>
</evidence>
<name>A0A8T0PM13_PANVG</name>
<dbReference type="InterPro" id="IPR027417">
    <property type="entry name" value="P-loop_NTPase"/>
</dbReference>
<sequence length="928" mass="105832">MATIIESLVGSCAKKLQDVISEEAVLILGVKEELTELQRRMEQIQHFLNDAEQRSTKELAVSNWLSLLRDAMYDADDIIDLARSKGSKLLPDQSLSLSSKSNTCTGLSLFYCFSNIQTRHEVAVKIRSLNKRIDNISKDKVFSSLTSTQSTGNVSAPRQRKSSNLVEPNLVGKEVISDCRKLVDLLLKHKDKRSYKIAIVGTGGVGKTTLAQKIYNDQKIKGCFDKQAWVCVSKDYSEITILKEILRKIEEHFFLVLDDVWQSDIWENLLRTPLHAATTGIILLTSRLDTVAVEIGVDHTHRVDLMSVDVGWELLWKSMGINQEKEVQNLRDFGIDIVRRCGCLPLAIKVVARVFACKEQTENEWNKFSRKDAWSMSRLEIPSALYISYEELPYCLKQCFVYCAMFPEDAVIYRDDVTRMWVAEGFIDEQDGQLLEDTAEAYYYELIYWNLLQPDYSLADLSVCRVHDLLRQLACYLSREECFVGDPQSIRVNVMSKFRRILAVATKDIVVLPSMDKDQYKVRTWRTSYEKSLRVDNTIFRRLPYIRVLDRTDSVIQSIPNCVGRLIHLRLLDLDGTDISCLPESICCLINLQILNLQRCGALHSLPLGITRLCNLRRLGLAGTPINQVPKGIAQLKFLNDLQGFPVGGGNDDSATMKDGWNLDELGPLFQLWKLKMIKLERASPCITDPFEEDVINTERIFEKLIPPRSIEDIFIGDFFGRRFPTWLDTATHFPSLKYLLLAVAFPKLETLVIEDMPNWEEWTFVEEEVTTASKEAGEDGVSAKQKGGEALSPRMQLLPRLKRLELDRCPRLRALPQQLGLEATSLNVLDLRNMDSIKVVENLPFLSEMLVIVGCEGLERVSNIPQVRQLRVSGCPNLRRVEELGGLEQLWLDEGMESLSSHWVPGLKEERQKLHGETLDVYTWPRT</sequence>
<evidence type="ECO:0000256" key="5">
    <source>
        <dbReference type="ARBA" id="ARBA00022821"/>
    </source>
</evidence>
<evidence type="ECO:0000259" key="9">
    <source>
        <dbReference type="Pfam" id="PF18052"/>
    </source>
</evidence>
<gene>
    <name evidence="12" type="ORF">PVAP13_8NG292500</name>
</gene>
<proteinExistence type="inferred from homology"/>
<dbReference type="GO" id="GO:0043531">
    <property type="term" value="F:ADP binding"/>
    <property type="evidence" value="ECO:0007669"/>
    <property type="project" value="InterPro"/>
</dbReference>
<evidence type="ECO:0000256" key="1">
    <source>
        <dbReference type="ARBA" id="ARBA00008894"/>
    </source>
</evidence>
<comment type="similarity">
    <text evidence="1">Belongs to the disease resistance NB-LRR family.</text>
</comment>
<feature type="domain" description="Disease resistance R13L4/SHOC-2-like LRR" evidence="11">
    <location>
        <begin position="542"/>
        <end position="746"/>
    </location>
</feature>
<dbReference type="AlphaFoldDB" id="A0A8T0PM13"/>
<accession>A0A8T0PM13</accession>
<feature type="domain" description="NB-ARC" evidence="8">
    <location>
        <begin position="251"/>
        <end position="318"/>
    </location>
</feature>
<dbReference type="InterPro" id="IPR002182">
    <property type="entry name" value="NB-ARC"/>
</dbReference>
<dbReference type="SUPFAM" id="SSF52058">
    <property type="entry name" value="L domain-like"/>
    <property type="match status" value="1"/>
</dbReference>
<comment type="caution">
    <text evidence="12">The sequence shown here is derived from an EMBL/GenBank/DDBJ whole genome shotgun (WGS) entry which is preliminary data.</text>
</comment>
<protein>
    <submittedName>
        <fullName evidence="12">Uncharacterized protein</fullName>
    </submittedName>
</protein>
<dbReference type="FunFam" id="1.10.10.10:FF:000322">
    <property type="entry name" value="Probable disease resistance protein At1g63360"/>
    <property type="match status" value="1"/>
</dbReference>
<feature type="domain" description="Disease resistance N-terminal" evidence="9">
    <location>
        <begin position="9"/>
        <end position="84"/>
    </location>
</feature>
<dbReference type="InterPro" id="IPR058922">
    <property type="entry name" value="WHD_DRP"/>
</dbReference>
<evidence type="ECO:0000259" key="11">
    <source>
        <dbReference type="Pfam" id="PF23598"/>
    </source>
</evidence>
<reference evidence="12" key="1">
    <citation type="submission" date="2020-05" db="EMBL/GenBank/DDBJ databases">
        <title>WGS assembly of Panicum virgatum.</title>
        <authorList>
            <person name="Lovell J.T."/>
            <person name="Jenkins J."/>
            <person name="Shu S."/>
            <person name="Juenger T.E."/>
            <person name="Schmutz J."/>
        </authorList>
    </citation>
    <scope>NUCLEOTIDE SEQUENCE</scope>
    <source>
        <strain evidence="12">AP13</strain>
    </source>
</reference>
<dbReference type="InterPro" id="IPR038005">
    <property type="entry name" value="RX-like_CC"/>
</dbReference>
<keyword evidence="2" id="KW-0433">Leucine-rich repeat</keyword>
<evidence type="ECO:0000256" key="7">
    <source>
        <dbReference type="ARBA" id="ARBA00023054"/>
    </source>
</evidence>
<dbReference type="InterPro" id="IPR032675">
    <property type="entry name" value="LRR_dom_sf"/>
</dbReference>
<dbReference type="CDD" id="cd14798">
    <property type="entry name" value="RX-CC_like"/>
    <property type="match status" value="1"/>
</dbReference>
<dbReference type="InterPro" id="IPR041118">
    <property type="entry name" value="Rx_N"/>
</dbReference>
<dbReference type="Pfam" id="PF18052">
    <property type="entry name" value="Rx_N"/>
    <property type="match status" value="1"/>
</dbReference>
<dbReference type="GO" id="GO:0005524">
    <property type="term" value="F:ATP binding"/>
    <property type="evidence" value="ECO:0007669"/>
    <property type="project" value="UniProtKB-KW"/>
</dbReference>
<dbReference type="Pfam" id="PF23598">
    <property type="entry name" value="LRR_14"/>
    <property type="match status" value="1"/>
</dbReference>
<organism evidence="12 13">
    <name type="scientific">Panicum virgatum</name>
    <name type="common">Blackwell switchgrass</name>
    <dbReference type="NCBI Taxonomy" id="38727"/>
    <lineage>
        <taxon>Eukaryota</taxon>
        <taxon>Viridiplantae</taxon>
        <taxon>Streptophyta</taxon>
        <taxon>Embryophyta</taxon>
        <taxon>Tracheophyta</taxon>
        <taxon>Spermatophyta</taxon>
        <taxon>Magnoliopsida</taxon>
        <taxon>Liliopsida</taxon>
        <taxon>Poales</taxon>
        <taxon>Poaceae</taxon>
        <taxon>PACMAD clade</taxon>
        <taxon>Panicoideae</taxon>
        <taxon>Panicodae</taxon>
        <taxon>Paniceae</taxon>
        <taxon>Panicinae</taxon>
        <taxon>Panicum</taxon>
        <taxon>Panicum sect. Hiantes</taxon>
    </lineage>
</organism>
<dbReference type="Gene3D" id="1.20.5.4130">
    <property type="match status" value="1"/>
</dbReference>
<dbReference type="PANTHER" id="PTHR36766:SF70">
    <property type="entry name" value="DISEASE RESISTANCE PROTEIN RGA4"/>
    <property type="match status" value="1"/>
</dbReference>
<evidence type="ECO:0000256" key="4">
    <source>
        <dbReference type="ARBA" id="ARBA00022741"/>
    </source>
</evidence>